<sequence>MPFNTQSVKRDINGDFKSVQKHGSSEEASETFTCSRCSDTFTSDRYRAFLDHCLNHGKSNDQTKEKTIRTTPVKSRNESKAEQNAEILRQKEVALGNLSTDNNSDLSERSSEVLQGNSNTGNNSDLSERSSEVIQGNSNTVNNPDLSVKQVVKSYACGICSKSFAEEETFLKHLRLHEIEDEMIKLSDSQHAFHQSNGNEIGQAVVMQKEIQNLHEQMKVNCDLVLQNRDLRNVKDGVMLATINTSNERALQENVITQSNDEVQNTSEQLNTDCDPKVPSGNFHEETDETILTAKKHQISDRENTIEEKNTTKSKSEVQNTSEKLKTNCDQELHNHNLHKEKDEIIPSTEKFEINDKSNAIEEENITISSSKIQNVSERVNRNCDLVLSDKSGKTAYICDICSVALFDCKVFVRHYNQHKTENSETAAPEIQQTSDTSKLSTQHGINRIDHITGNIQTFPEPLNTSQKILESDFDRNILKNEIAVREDLPEYSKLHIELNENAELMQVTDVSIKSNGGKNNVEQLEIARNIIQNTPKHLDPIDNISVVSQERNHETDSGILSESGISEGNYRLHRKEAETSSFGQSNGNIPPIHQSGRNENHIERDIRKQNENTTRSSSQRSNLEILAEASQMLSDIDEENGELAAEANPQLNNAHEDVRSDAPTYSMESGDDGDGEVQITYEKIIKCQSFQQTTTRELLPQGNQYMVTVITKSVTSALPGAPHTHHPLAPRFNASHAHHSQTPRSDTLHTHHSQSPNSNTNCIHHSQAPNSNTPLIHHSEASSSNSLRLQHSQAPSTTAPRISVRFPRRIAPKPAFQTPNQSIAGNDHSLTAYDRASLTQPDRELNTPNTPVNSGTVTKTEERADILKLHYADSGGFVTRVSTPNNRPASNAGEVNFTQNIRNSFNAFTPSFPNYNSRYSNDPLPIYTTRGISGNSGLGAPSKAIMNPLNIGRPSETYPNFHQLANPFAHPSPPNRTCGDNIRYEQLKIPNGSHIFPNYAINRASSTGLLSKRNAQLALSHANQGNINPKLFPRLNSALTSLQEAQNASENNGTFQSSSENSMTSVDHAFRSYSTIDRNKIFLSQKSMHDKQHPRESQSTPFPLATGPPNEKDGSFRLFSESYDSAASNKKNQIISDKINNAIDRPEANDDYSLRSYATVDRDKIFLSDRSRHDNECATKSERMPFPYAIGLPNGTGRSFSGSSLVPPAADSKNNHSFSERTNNTTDYSDTDDDFKIVTDSDSDNEGLTGMQPTFNAHTRFCPTCKLGIPYEEYSNHMRMHESETRVTCNKRDTKKLGKKKNKEFVCVKCNQTFESCTDYEIHTSKHMNEEESQTIPSEAETQPPTEKKRPYECKWCNKTYKLKYRLEEHEKTHQSNYSKCEMCKKHFLWKSESSAIYTLNDICKKCESVLLTYLRKNKTRPIITNNVQGNEFQSDKECSSSKNISTVGCEANDEDKYKESTGSEIQTMKCEDSESNEVQIIKEILGNHKMKRKIDDCDEQNSLKAESSKRKYGRNKAADNGKDRQNNNAEMRKELIAEVNAIKNGSCCKKSDDCRQRKIKNIDETGNRDKLVNSNESCTDIDVEYEERDTSAETDTEMAHQDSDETEDCSKSKNETSDRTSEPEQGSSSKRQKCNEEFCKKSKSSEKPDGKSESTEIEDACSPEGKPSLKLCFSRYNNQYRLTNSSIPLNTFTCKYCPAEFRSRWAFIKHTREHTGSEHFLCNICDHRVVSRSSLQKHIRSNHPEVKN</sequence>
<dbReference type="Pfam" id="PF00096">
    <property type="entry name" value="zf-C2H2"/>
    <property type="match status" value="2"/>
</dbReference>
<evidence type="ECO:0000256" key="6">
    <source>
        <dbReference type="ARBA" id="ARBA00023242"/>
    </source>
</evidence>
<name>A0A4Y2HC39_ARAVE</name>
<feature type="region of interest" description="Disordered" evidence="8">
    <location>
        <begin position="1497"/>
        <end position="1530"/>
    </location>
</feature>
<evidence type="ECO:0000256" key="4">
    <source>
        <dbReference type="ARBA" id="ARBA00022771"/>
    </source>
</evidence>
<keyword evidence="6" id="KW-0539">Nucleus</keyword>
<feature type="compositionally biased region" description="Polar residues" evidence="8">
    <location>
        <begin position="580"/>
        <end position="589"/>
    </location>
</feature>
<dbReference type="EMBL" id="BGPR01001838">
    <property type="protein sequence ID" value="GBM62851.1"/>
    <property type="molecule type" value="Genomic_DNA"/>
</dbReference>
<feature type="compositionally biased region" description="Basic and acidic residues" evidence="8">
    <location>
        <begin position="1518"/>
        <end position="1530"/>
    </location>
</feature>
<dbReference type="InterPro" id="IPR036236">
    <property type="entry name" value="Znf_C2H2_sf"/>
</dbReference>
<accession>A0A4Y2HC39</accession>
<evidence type="ECO:0000256" key="5">
    <source>
        <dbReference type="ARBA" id="ARBA00022833"/>
    </source>
</evidence>
<dbReference type="SMART" id="SM00355">
    <property type="entry name" value="ZnF_C2H2"/>
    <property type="match status" value="8"/>
</dbReference>
<comment type="caution">
    <text evidence="10">The sequence shown here is derived from an EMBL/GenBank/DDBJ whole genome shotgun (WGS) entry which is preliminary data.</text>
</comment>
<feature type="region of interest" description="Disordered" evidence="8">
    <location>
        <begin position="55"/>
        <end position="141"/>
    </location>
</feature>
<feature type="compositionally biased region" description="Basic and acidic residues" evidence="8">
    <location>
        <begin position="1599"/>
        <end position="1624"/>
    </location>
</feature>
<dbReference type="Gene3D" id="3.30.160.60">
    <property type="entry name" value="Classic Zinc Finger"/>
    <property type="match status" value="2"/>
</dbReference>
<organism evidence="10 11">
    <name type="scientific">Araneus ventricosus</name>
    <name type="common">Orbweaver spider</name>
    <name type="synonym">Epeira ventricosa</name>
    <dbReference type="NCBI Taxonomy" id="182803"/>
    <lineage>
        <taxon>Eukaryota</taxon>
        <taxon>Metazoa</taxon>
        <taxon>Ecdysozoa</taxon>
        <taxon>Arthropoda</taxon>
        <taxon>Chelicerata</taxon>
        <taxon>Arachnida</taxon>
        <taxon>Araneae</taxon>
        <taxon>Araneomorphae</taxon>
        <taxon>Entelegynae</taxon>
        <taxon>Araneoidea</taxon>
        <taxon>Araneidae</taxon>
        <taxon>Araneus</taxon>
    </lineage>
</organism>
<feature type="compositionally biased region" description="Basic and acidic residues" evidence="8">
    <location>
        <begin position="75"/>
        <end position="92"/>
    </location>
</feature>
<feature type="region of interest" description="Disordered" evidence="8">
    <location>
        <begin position="1088"/>
        <end position="1114"/>
    </location>
</feature>
<dbReference type="PROSITE" id="PS00028">
    <property type="entry name" value="ZINC_FINGER_C2H2_1"/>
    <property type="match status" value="6"/>
</dbReference>
<feature type="region of interest" description="Disordered" evidence="8">
    <location>
        <begin position="1044"/>
        <end position="1064"/>
    </location>
</feature>
<feature type="compositionally biased region" description="Polar residues" evidence="8">
    <location>
        <begin position="112"/>
        <end position="125"/>
    </location>
</feature>
<feature type="domain" description="C2H2-type" evidence="9">
    <location>
        <begin position="1306"/>
        <end position="1333"/>
    </location>
</feature>
<feature type="compositionally biased region" description="Polar residues" evidence="8">
    <location>
        <begin position="132"/>
        <end position="141"/>
    </location>
</feature>
<dbReference type="InterPro" id="IPR050331">
    <property type="entry name" value="Zinc_finger"/>
</dbReference>
<feature type="domain" description="C2H2-type" evidence="9">
    <location>
        <begin position="1722"/>
        <end position="1750"/>
    </location>
</feature>
<feature type="region of interest" description="Disordered" evidence="8">
    <location>
        <begin position="650"/>
        <end position="676"/>
    </location>
</feature>
<keyword evidence="11" id="KW-1185">Reference proteome</keyword>
<feature type="compositionally biased region" description="Acidic residues" evidence="8">
    <location>
        <begin position="1581"/>
        <end position="1598"/>
    </location>
</feature>
<evidence type="ECO:0000313" key="10">
    <source>
        <dbReference type="EMBL" id="GBM62851.1"/>
    </source>
</evidence>
<feature type="region of interest" description="Disordered" evidence="8">
    <location>
        <begin position="550"/>
        <end position="569"/>
    </location>
</feature>
<dbReference type="PANTHER" id="PTHR16515:SF49">
    <property type="entry name" value="GASTRULA ZINC FINGER PROTEIN XLCGF49.1-LIKE-RELATED"/>
    <property type="match status" value="1"/>
</dbReference>
<feature type="region of interest" description="Disordered" evidence="8">
    <location>
        <begin position="578"/>
        <end position="601"/>
    </location>
</feature>
<gene>
    <name evidence="10" type="ORF">AVEN_35155_1</name>
</gene>
<feature type="compositionally biased region" description="Polar residues" evidence="8">
    <location>
        <begin position="1335"/>
        <end position="1346"/>
    </location>
</feature>
<dbReference type="Proteomes" id="UP000499080">
    <property type="component" value="Unassembled WGS sequence"/>
</dbReference>
<feature type="region of interest" description="Disordered" evidence="8">
    <location>
        <begin position="1200"/>
        <end position="1236"/>
    </location>
</feature>
<evidence type="ECO:0000256" key="8">
    <source>
        <dbReference type="SAM" id="MobiDB-lite"/>
    </source>
</evidence>
<keyword evidence="3" id="KW-0677">Repeat</keyword>
<dbReference type="InterPro" id="IPR013087">
    <property type="entry name" value="Znf_C2H2_type"/>
</dbReference>
<evidence type="ECO:0000256" key="2">
    <source>
        <dbReference type="ARBA" id="ARBA00022723"/>
    </source>
</evidence>
<feature type="region of interest" description="Disordered" evidence="8">
    <location>
        <begin position="1329"/>
        <end position="1350"/>
    </location>
</feature>
<dbReference type="GO" id="GO:0008270">
    <property type="term" value="F:zinc ion binding"/>
    <property type="evidence" value="ECO:0007669"/>
    <property type="project" value="UniProtKB-KW"/>
</dbReference>
<evidence type="ECO:0000256" key="1">
    <source>
        <dbReference type="ARBA" id="ARBA00004123"/>
    </source>
</evidence>
<feature type="domain" description="C2H2-type" evidence="9">
    <location>
        <begin position="155"/>
        <end position="182"/>
    </location>
</feature>
<keyword evidence="5" id="KW-0862">Zinc</keyword>
<keyword evidence="4 7" id="KW-0863">Zinc-finger</keyword>
<keyword evidence="2" id="KW-0479">Metal-binding</keyword>
<feature type="domain" description="C2H2-type" evidence="9">
    <location>
        <begin position="1694"/>
        <end position="1721"/>
    </location>
</feature>
<dbReference type="PANTHER" id="PTHR16515">
    <property type="entry name" value="PR DOMAIN ZINC FINGER PROTEIN"/>
    <property type="match status" value="1"/>
</dbReference>
<evidence type="ECO:0000313" key="11">
    <source>
        <dbReference type="Proteomes" id="UP000499080"/>
    </source>
</evidence>
<dbReference type="PROSITE" id="PS50157">
    <property type="entry name" value="ZINC_FINGER_C2H2_2"/>
    <property type="match status" value="5"/>
</dbReference>
<feature type="domain" description="C2H2-type" evidence="9">
    <location>
        <begin position="1353"/>
        <end position="1380"/>
    </location>
</feature>
<feature type="region of interest" description="Disordered" evidence="8">
    <location>
        <begin position="1570"/>
        <end position="1666"/>
    </location>
</feature>
<reference evidence="10 11" key="1">
    <citation type="journal article" date="2019" name="Sci. Rep.">
        <title>Orb-weaving spider Araneus ventricosus genome elucidates the spidroin gene catalogue.</title>
        <authorList>
            <person name="Kono N."/>
            <person name="Nakamura H."/>
            <person name="Ohtoshi R."/>
            <person name="Moran D.A.P."/>
            <person name="Shinohara A."/>
            <person name="Yoshida Y."/>
            <person name="Fujiwara M."/>
            <person name="Mori M."/>
            <person name="Tomita M."/>
            <person name="Arakawa K."/>
        </authorList>
    </citation>
    <scope>NUCLEOTIDE SEQUENCE [LARGE SCALE GENOMIC DNA]</scope>
</reference>
<feature type="compositionally biased region" description="Basic and acidic residues" evidence="8">
    <location>
        <begin position="55"/>
        <end position="68"/>
    </location>
</feature>
<evidence type="ECO:0000256" key="3">
    <source>
        <dbReference type="ARBA" id="ARBA00022737"/>
    </source>
</evidence>
<feature type="compositionally biased region" description="Polar residues" evidence="8">
    <location>
        <begin position="782"/>
        <end position="801"/>
    </location>
</feature>
<proteinExistence type="predicted"/>
<feature type="region of interest" description="Disordered" evidence="8">
    <location>
        <begin position="719"/>
        <end position="802"/>
    </location>
</feature>
<feature type="compositionally biased region" description="Basic and acidic residues" evidence="8">
    <location>
        <begin position="1088"/>
        <end position="1097"/>
    </location>
</feature>
<protein>
    <recommendedName>
        <fullName evidence="9">C2H2-type domain-containing protein</fullName>
    </recommendedName>
</protein>
<evidence type="ECO:0000259" key="9">
    <source>
        <dbReference type="PROSITE" id="PS50157"/>
    </source>
</evidence>
<feature type="compositionally biased region" description="Polar residues" evidence="8">
    <location>
        <begin position="754"/>
        <end position="775"/>
    </location>
</feature>
<comment type="subcellular location">
    <subcellularLocation>
        <location evidence="1">Nucleus</location>
    </subcellularLocation>
</comment>
<feature type="compositionally biased region" description="Low complexity" evidence="8">
    <location>
        <begin position="558"/>
        <end position="569"/>
    </location>
</feature>
<dbReference type="GO" id="GO:0005634">
    <property type="term" value="C:nucleus"/>
    <property type="evidence" value="ECO:0007669"/>
    <property type="project" value="UniProtKB-SubCell"/>
</dbReference>
<feature type="compositionally biased region" description="Basic and acidic residues" evidence="8">
    <location>
        <begin position="1635"/>
        <end position="1656"/>
    </location>
</feature>
<dbReference type="SUPFAM" id="SSF57667">
    <property type="entry name" value="beta-beta-alpha zinc fingers"/>
    <property type="match status" value="3"/>
</dbReference>
<dbReference type="GO" id="GO:0010468">
    <property type="term" value="P:regulation of gene expression"/>
    <property type="evidence" value="ECO:0007669"/>
    <property type="project" value="TreeGrafter"/>
</dbReference>
<evidence type="ECO:0000256" key="7">
    <source>
        <dbReference type="PROSITE-ProRule" id="PRU00042"/>
    </source>
</evidence>